<evidence type="ECO:0000256" key="1">
    <source>
        <dbReference type="SAM" id="SignalP"/>
    </source>
</evidence>
<proteinExistence type="predicted"/>
<evidence type="ECO:0000313" key="3">
    <source>
        <dbReference type="Proteomes" id="UP001318682"/>
    </source>
</evidence>
<protein>
    <submittedName>
        <fullName evidence="2">Uncharacterized protein</fullName>
    </submittedName>
</protein>
<reference evidence="3" key="1">
    <citation type="submission" date="2024-01" db="EMBL/GenBank/DDBJ databases">
        <title>Roseobacter fucihabitans sp. nov., isolated from the brown alga Fucus spiralis.</title>
        <authorList>
            <person name="Hahnke S."/>
            <person name="Berger M."/>
            <person name="Schlingloff A."/>
            <person name="Athale I."/>
            <person name="Neumann-Schaal M."/>
            <person name="Adenaya A."/>
            <person name="Poehlein A."/>
            <person name="Daniel R."/>
            <person name="Pertersen J."/>
            <person name="Brinkhoff T."/>
        </authorList>
    </citation>
    <scope>NUCLEOTIDE SEQUENCE [LARGE SCALE GENOMIC DNA]</scope>
    <source>
        <strain evidence="3">B14</strain>
    </source>
</reference>
<accession>A0ABZ2BPR1</accession>
<keyword evidence="1" id="KW-0732">Signal</keyword>
<keyword evidence="3" id="KW-1185">Reference proteome</keyword>
<feature type="chain" id="PRO_5046056509" evidence="1">
    <location>
        <begin position="20"/>
        <end position="181"/>
    </location>
</feature>
<dbReference type="RefSeq" id="WP_187429843.1">
    <property type="nucleotide sequence ID" value="NZ_CP143423.1"/>
</dbReference>
<evidence type="ECO:0000313" key="2">
    <source>
        <dbReference type="EMBL" id="WVX47992.1"/>
    </source>
</evidence>
<gene>
    <name evidence="2" type="ORF">ROLI_010690</name>
</gene>
<feature type="signal peptide" evidence="1">
    <location>
        <begin position="1"/>
        <end position="19"/>
    </location>
</feature>
<name>A0ABZ2BPR1_9RHOB</name>
<organism evidence="2 3">
    <name type="scientific">Roseobacter fucihabitans</name>
    <dbReference type="NCBI Taxonomy" id="1537242"/>
    <lineage>
        <taxon>Bacteria</taxon>
        <taxon>Pseudomonadati</taxon>
        <taxon>Pseudomonadota</taxon>
        <taxon>Alphaproteobacteria</taxon>
        <taxon>Rhodobacterales</taxon>
        <taxon>Roseobacteraceae</taxon>
        <taxon>Roseobacter</taxon>
    </lineage>
</organism>
<dbReference type="EMBL" id="CP143423">
    <property type="protein sequence ID" value="WVX47992.1"/>
    <property type="molecule type" value="Genomic_DNA"/>
</dbReference>
<dbReference type="Proteomes" id="UP001318682">
    <property type="component" value="Chromosome"/>
</dbReference>
<sequence>MKAQMLAMSLVLSGSFASASDGQGDALFDPDQYGKESQAATINDEILVRNILGAMENEINDEVRNRGKLVLPLIEVAVDVLTIIGPGRIADRNTSAVAGISTDLVSPYVASSLGNDWANYTKERITSNLEQQIRNRLPEIKNKIETNRAIRVEENLLREQLDTFIDRQKTVFGPPIPNAFY</sequence>